<protein>
    <recommendedName>
        <fullName evidence="4">Cell wall anchor protein</fullName>
    </recommendedName>
</protein>
<keyword evidence="3" id="KW-1185">Reference proteome</keyword>
<reference evidence="2 3" key="1">
    <citation type="journal article" date="2021" name="Commun. Biol.">
        <title>The genome of Shorea leprosula (Dipterocarpaceae) highlights the ecological relevance of drought in aseasonal tropical rainforests.</title>
        <authorList>
            <person name="Ng K.K.S."/>
            <person name="Kobayashi M.J."/>
            <person name="Fawcett J.A."/>
            <person name="Hatakeyama M."/>
            <person name="Paape T."/>
            <person name="Ng C.H."/>
            <person name="Ang C.C."/>
            <person name="Tnah L.H."/>
            <person name="Lee C.T."/>
            <person name="Nishiyama T."/>
            <person name="Sese J."/>
            <person name="O'Brien M.J."/>
            <person name="Copetti D."/>
            <person name="Mohd Noor M.I."/>
            <person name="Ong R.C."/>
            <person name="Putra M."/>
            <person name="Sireger I.Z."/>
            <person name="Indrioko S."/>
            <person name="Kosugi Y."/>
            <person name="Izuno A."/>
            <person name="Isagi Y."/>
            <person name="Lee S.L."/>
            <person name="Shimizu K.K."/>
        </authorList>
    </citation>
    <scope>NUCLEOTIDE SEQUENCE [LARGE SCALE GENOMIC DNA]</scope>
    <source>
        <strain evidence="2">214</strain>
    </source>
</reference>
<comment type="caution">
    <text evidence="2">The sequence shown here is derived from an EMBL/GenBank/DDBJ whole genome shotgun (WGS) entry which is preliminary data.</text>
</comment>
<gene>
    <name evidence="2" type="ORF">SLEP1_g51557</name>
</gene>
<dbReference type="AlphaFoldDB" id="A0AAV5M5S1"/>
<evidence type="ECO:0000313" key="3">
    <source>
        <dbReference type="Proteomes" id="UP001054252"/>
    </source>
</evidence>
<evidence type="ECO:0000256" key="1">
    <source>
        <dbReference type="SAM" id="MobiDB-lite"/>
    </source>
</evidence>
<organism evidence="2 3">
    <name type="scientific">Rubroshorea leprosula</name>
    <dbReference type="NCBI Taxonomy" id="152421"/>
    <lineage>
        <taxon>Eukaryota</taxon>
        <taxon>Viridiplantae</taxon>
        <taxon>Streptophyta</taxon>
        <taxon>Embryophyta</taxon>
        <taxon>Tracheophyta</taxon>
        <taxon>Spermatophyta</taxon>
        <taxon>Magnoliopsida</taxon>
        <taxon>eudicotyledons</taxon>
        <taxon>Gunneridae</taxon>
        <taxon>Pentapetalae</taxon>
        <taxon>rosids</taxon>
        <taxon>malvids</taxon>
        <taxon>Malvales</taxon>
        <taxon>Dipterocarpaceae</taxon>
        <taxon>Rubroshorea</taxon>
    </lineage>
</organism>
<feature type="region of interest" description="Disordered" evidence="1">
    <location>
        <begin position="1"/>
        <end position="80"/>
    </location>
</feature>
<accession>A0AAV5M5S1</accession>
<feature type="compositionally biased region" description="Low complexity" evidence="1">
    <location>
        <begin position="45"/>
        <end position="80"/>
    </location>
</feature>
<proteinExistence type="predicted"/>
<name>A0AAV5M5S1_9ROSI</name>
<evidence type="ECO:0008006" key="4">
    <source>
        <dbReference type="Google" id="ProtNLM"/>
    </source>
</evidence>
<evidence type="ECO:0000313" key="2">
    <source>
        <dbReference type="EMBL" id="GKV44364.1"/>
    </source>
</evidence>
<dbReference type="EMBL" id="BPVZ01000180">
    <property type="protein sequence ID" value="GKV44364.1"/>
    <property type="molecule type" value="Genomic_DNA"/>
</dbReference>
<feature type="compositionally biased region" description="Low complexity" evidence="1">
    <location>
        <begin position="15"/>
        <end position="32"/>
    </location>
</feature>
<sequence length="80" mass="7543">MGNGSGVLAGSYGINNSGATNSGTGSGSQNSGQGSGSEHHEGRDNNSNQGIQNNNGQKGEGGKNTNISGSVTGGSASSSG</sequence>
<dbReference type="Proteomes" id="UP001054252">
    <property type="component" value="Unassembled WGS sequence"/>
</dbReference>